<dbReference type="PROSITE" id="PS00108">
    <property type="entry name" value="PROTEIN_KINASE_ST"/>
    <property type="match status" value="1"/>
</dbReference>
<sequence length="1356" mass="156011">MAYRGLSRHVNIDSLRDPRNKFKLQELIGEGTYGEVYWAKDVETGDHVAIKIMENIPENIEEIEEEYLVLKDLSVHPNIPSFYGLYLRRGGQPEEDQLWFVMELCTGGSVTDLVQGMKKRGVCLSEDQIAYILNGTVQSLTHLHRNHCMHRDIKGHNILLTEEADVKLVDFGVSSHLCATLGRRNTSVGTPYWMAPEVIACEQQLDMSYDARCDIWSLGITAIELAEGDPPLSDLHPMRALFQIPRNPPPQLTKRFDCVLLCDFVNDCLRKDLEERPFARELLRHPLLKKGAQLAHQVRKELQAEIRLQRQNGRSFRQADVTTKHGKLKSERKAKPIKMYVDDLAALDILTEDKIIEQLQKRYEMQHIYTYIGDILLALNPFTPLGLYSQAEQKRYSGCIKSANPPHIYAIADSTYQALLHQNVSQSIIISGESGAGKTESGNLLLKQLVYLGKSLCTNGNLENRILLMNPLMEAFGNAQTGINGNSSRFGKFLELSMTKSGKVTGAKVSIYLLEQSRIVQQAENERNFHVFYYLYDGLEFSHRLEEFKLSDTLRKQHRFLTGDKQDLITKQHNINKFNELRSAFELVGFKLQEVNSIYRILAAILHLGDIQFGELITDDNTDNRSHIIDLAPLIRVSSLLDIDITETIDCLTANSVVTRGEIITRHNSMNEAAATRDALAKALYTRLCDYLVHGINTLLGSAHTMDNNLVIALLDIFGFENFPHNSFEQLCINIANEQLQYYFNQHVFTWEQQEYMAEGIPVDLIEYTDNRPVLDLLLSRPMGLLALLDEESRFTRSTDRTLIEKFHANLRNKLYVRPKSNALCFGIQHFAGRVIYQVEGMLEKNRHFLAPEIIQLLRGSKLDTVRFLFQCPITKTGNLYSASPTGSGPDSPDSTKDKLSDSSTVGLASQSRSQQTAATYFRYSLMELLQRIVSGTPQFVRCIKPNELGIPNSFDRCKVIKQLRCTGVLETIRIRQNGFSHRILFADFLKRYFFLVFNFNERVAITRENCKILLTRLNMDGYAIGKNKVFLKYYHVEYLTKLYEDTMRKIILVQSCVRRWLAKSKYKRIRWEIASSVVTLQRYVRRWLQKQNQRNKMATLDQRKNNMAAEKENIRSPIHHEQSNVNKLIENFSALAHVQAATIIQRHYRGYTVRRKWNQYNGATNNKHPAKPTKDSNRTHHKSHIPKLSNKHHQHNNKPQVNNKQTVNKTVAHNNNNNVNKPVKNLKQQADLITFSQKVHECNQDAQKYLRKNKAGVRLSEVQQSPKRMLVEKNIMQEIAMKHHHVPYREEYNSDVDGISWDFPLIRLENYLQNQKSSTNSTEFLGPYNFRQLLRPTQHPPTESLRRIARPSSVS</sequence>
<dbReference type="SMART" id="SM00015">
    <property type="entry name" value="IQ"/>
    <property type="match status" value="3"/>
</dbReference>
<evidence type="ECO:0000256" key="4">
    <source>
        <dbReference type="ARBA" id="ARBA00012513"/>
    </source>
</evidence>
<comment type="subcellular location">
    <subcellularLocation>
        <location evidence="2">Cell projection</location>
    </subcellularLocation>
    <subcellularLocation>
        <location evidence="1">Cytoplasm</location>
        <location evidence="1">Cytoskeleton</location>
    </subcellularLocation>
</comment>
<feature type="domain" description="Myosin motor" evidence="25">
    <location>
        <begin position="339"/>
        <end position="1045"/>
    </location>
</feature>
<dbReference type="InterPro" id="IPR000048">
    <property type="entry name" value="IQ_motif_EF-hand-BS"/>
</dbReference>
<keyword evidence="16" id="KW-0206">Cytoskeleton</keyword>
<dbReference type="Pfam" id="PF00063">
    <property type="entry name" value="Myosin_head"/>
    <property type="match status" value="1"/>
</dbReference>
<dbReference type="PROSITE" id="PS50011">
    <property type="entry name" value="PROTEIN_KINASE_DOM"/>
    <property type="match status" value="1"/>
</dbReference>
<dbReference type="Gene3D" id="3.30.200.20">
    <property type="entry name" value="Phosphorylase Kinase, domain 1"/>
    <property type="match status" value="1"/>
</dbReference>
<dbReference type="Pfam" id="PF00612">
    <property type="entry name" value="IQ"/>
    <property type="match status" value="2"/>
</dbReference>
<dbReference type="Gene3D" id="1.20.5.4820">
    <property type="match status" value="1"/>
</dbReference>
<evidence type="ECO:0000256" key="20">
    <source>
        <dbReference type="ARBA" id="ARBA00048679"/>
    </source>
</evidence>
<dbReference type="Gene3D" id="1.20.58.530">
    <property type="match status" value="1"/>
</dbReference>
<dbReference type="Gene3D" id="1.10.510.10">
    <property type="entry name" value="Transferase(Phosphotransferase) domain 1"/>
    <property type="match status" value="1"/>
</dbReference>
<dbReference type="EMBL" id="HBUF01642144">
    <property type="protein sequence ID" value="CAG6785179.1"/>
    <property type="molecule type" value="Transcribed_RNA"/>
</dbReference>
<keyword evidence="18" id="KW-0844">Vision</keyword>
<dbReference type="EC" id="2.7.11.1" evidence="4"/>
<keyword evidence="12 21" id="KW-0067">ATP-binding</keyword>
<dbReference type="EMBL" id="HBUF01642145">
    <property type="protein sequence ID" value="CAG6785180.1"/>
    <property type="molecule type" value="Transcribed_RNA"/>
</dbReference>
<dbReference type="InterPro" id="IPR001609">
    <property type="entry name" value="Myosin_head_motor_dom-like"/>
</dbReference>
<dbReference type="PROSITE" id="PS50096">
    <property type="entry name" value="IQ"/>
    <property type="match status" value="1"/>
</dbReference>
<evidence type="ECO:0000256" key="19">
    <source>
        <dbReference type="ARBA" id="ARBA00047899"/>
    </source>
</evidence>
<comment type="catalytic activity">
    <reaction evidence="19">
        <text>L-threonyl-[protein] + ATP = O-phospho-L-threonyl-[protein] + ADP + H(+)</text>
        <dbReference type="Rhea" id="RHEA:46608"/>
        <dbReference type="Rhea" id="RHEA-COMP:11060"/>
        <dbReference type="Rhea" id="RHEA-COMP:11605"/>
        <dbReference type="ChEBI" id="CHEBI:15378"/>
        <dbReference type="ChEBI" id="CHEBI:30013"/>
        <dbReference type="ChEBI" id="CHEBI:30616"/>
        <dbReference type="ChEBI" id="CHEBI:61977"/>
        <dbReference type="ChEBI" id="CHEBI:456216"/>
        <dbReference type="EC" id="2.7.11.1"/>
    </reaction>
</comment>
<dbReference type="SUPFAM" id="SSF52540">
    <property type="entry name" value="P-loop containing nucleoside triphosphate hydrolases"/>
    <property type="match status" value="1"/>
</dbReference>
<feature type="region of interest" description="Disordered" evidence="23">
    <location>
        <begin position="1161"/>
        <end position="1202"/>
    </location>
</feature>
<dbReference type="Gene3D" id="3.40.850.10">
    <property type="entry name" value="Kinesin motor domain"/>
    <property type="match status" value="1"/>
</dbReference>
<keyword evidence="7" id="KW-0716">Sensory transduction</keyword>
<evidence type="ECO:0000256" key="9">
    <source>
        <dbReference type="ARBA" id="ARBA00022737"/>
    </source>
</evidence>
<evidence type="ECO:0000256" key="12">
    <source>
        <dbReference type="ARBA" id="ARBA00022840"/>
    </source>
</evidence>
<proteinExistence type="inferred from homology"/>
<feature type="region of interest" description="Disordered" evidence="23">
    <location>
        <begin position="1335"/>
        <end position="1356"/>
    </location>
</feature>
<dbReference type="PRINTS" id="PR00193">
    <property type="entry name" value="MYOSINHEAVY"/>
</dbReference>
<evidence type="ECO:0000256" key="17">
    <source>
        <dbReference type="ARBA" id="ARBA00023273"/>
    </source>
</evidence>
<dbReference type="SMART" id="SM00220">
    <property type="entry name" value="S_TKc"/>
    <property type="match status" value="1"/>
</dbReference>
<organism evidence="26">
    <name type="scientific">Cacopsylla melanoneura</name>
    <dbReference type="NCBI Taxonomy" id="428564"/>
    <lineage>
        <taxon>Eukaryota</taxon>
        <taxon>Metazoa</taxon>
        <taxon>Ecdysozoa</taxon>
        <taxon>Arthropoda</taxon>
        <taxon>Hexapoda</taxon>
        <taxon>Insecta</taxon>
        <taxon>Pterygota</taxon>
        <taxon>Neoptera</taxon>
        <taxon>Paraneoptera</taxon>
        <taxon>Hemiptera</taxon>
        <taxon>Sternorrhyncha</taxon>
        <taxon>Psylloidea</taxon>
        <taxon>Psyllidae</taxon>
        <taxon>Psyllinae</taxon>
        <taxon>Cacopsylla</taxon>
    </lineage>
</organism>
<comment type="similarity">
    <text evidence="3">In the C-terminal section; belongs to the TRAFAC class myosin-kinesin ATPase superfamily. Myosin family.</text>
</comment>
<evidence type="ECO:0000256" key="18">
    <source>
        <dbReference type="ARBA" id="ARBA00023305"/>
    </source>
</evidence>
<comment type="catalytic activity">
    <reaction evidence="20">
        <text>L-seryl-[protein] + ATP = O-phospho-L-seryl-[protein] + ADP + H(+)</text>
        <dbReference type="Rhea" id="RHEA:17989"/>
        <dbReference type="Rhea" id="RHEA-COMP:9863"/>
        <dbReference type="Rhea" id="RHEA-COMP:11604"/>
        <dbReference type="ChEBI" id="CHEBI:15378"/>
        <dbReference type="ChEBI" id="CHEBI:29999"/>
        <dbReference type="ChEBI" id="CHEBI:30616"/>
        <dbReference type="ChEBI" id="CHEBI:83421"/>
        <dbReference type="ChEBI" id="CHEBI:456216"/>
        <dbReference type="EC" id="2.7.11.1"/>
    </reaction>
</comment>
<dbReference type="CDD" id="cd23767">
    <property type="entry name" value="IQCD"/>
    <property type="match status" value="1"/>
</dbReference>
<dbReference type="GO" id="GO:0003779">
    <property type="term" value="F:actin binding"/>
    <property type="evidence" value="ECO:0007669"/>
    <property type="project" value="UniProtKB-KW"/>
</dbReference>
<keyword evidence="14 21" id="KW-0505">Motor protein</keyword>
<dbReference type="PROSITE" id="PS51456">
    <property type="entry name" value="MYOSIN_MOTOR"/>
    <property type="match status" value="1"/>
</dbReference>
<dbReference type="Pfam" id="PF00069">
    <property type="entry name" value="Pkinase"/>
    <property type="match status" value="1"/>
</dbReference>
<accession>A0A8D9BH27</accession>
<evidence type="ECO:0000256" key="13">
    <source>
        <dbReference type="ARBA" id="ARBA00023123"/>
    </source>
</evidence>
<name>A0A8D9BH27_9HEMI</name>
<evidence type="ECO:0000256" key="22">
    <source>
        <dbReference type="PROSITE-ProRule" id="PRU10141"/>
    </source>
</evidence>
<dbReference type="Gene3D" id="1.10.10.820">
    <property type="match status" value="1"/>
</dbReference>
<dbReference type="GO" id="GO:0005524">
    <property type="term" value="F:ATP binding"/>
    <property type="evidence" value="ECO:0007669"/>
    <property type="project" value="UniProtKB-UniRule"/>
</dbReference>
<comment type="similarity">
    <text evidence="21">Belongs to the TRAFAC class myosin-kinesin ATPase superfamily. Myosin family.</text>
</comment>
<dbReference type="InterPro" id="IPR052409">
    <property type="entry name" value="Myosin-III_kinase_activity"/>
</dbReference>
<feature type="compositionally biased region" description="Low complexity" evidence="23">
    <location>
        <begin position="884"/>
        <end position="893"/>
    </location>
</feature>
<dbReference type="InterPro" id="IPR008271">
    <property type="entry name" value="Ser/Thr_kinase_AS"/>
</dbReference>
<evidence type="ECO:0000259" key="25">
    <source>
        <dbReference type="PROSITE" id="PS51456"/>
    </source>
</evidence>
<dbReference type="GO" id="GO:0030832">
    <property type="term" value="P:regulation of actin filament length"/>
    <property type="evidence" value="ECO:0007669"/>
    <property type="project" value="TreeGrafter"/>
</dbReference>
<dbReference type="FunFam" id="1.20.58.530:FF:000010">
    <property type="entry name" value="Myosin IIIA"/>
    <property type="match status" value="1"/>
</dbReference>
<keyword evidence="11" id="KW-0418">Kinase</keyword>
<evidence type="ECO:0000256" key="15">
    <source>
        <dbReference type="ARBA" id="ARBA00023203"/>
    </source>
</evidence>
<dbReference type="GO" id="GO:0004674">
    <property type="term" value="F:protein serine/threonine kinase activity"/>
    <property type="evidence" value="ECO:0007669"/>
    <property type="project" value="UniProtKB-KW"/>
</dbReference>
<feature type="binding site" evidence="22">
    <location>
        <position position="51"/>
    </location>
    <ligand>
        <name>ATP</name>
        <dbReference type="ChEBI" id="CHEBI:30616"/>
    </ligand>
</feature>
<dbReference type="InterPro" id="IPR017441">
    <property type="entry name" value="Protein_kinase_ATP_BS"/>
</dbReference>
<dbReference type="FunFam" id="1.10.510.10:FF:000421">
    <property type="entry name" value="Serine/threonine-protein kinase PAK 6"/>
    <property type="match status" value="1"/>
</dbReference>
<keyword evidence="13 21" id="KW-0518">Myosin</keyword>
<dbReference type="PANTHER" id="PTHR46256:SF3">
    <property type="entry name" value="MYOSIN MOTOR DOMAIN-CONTAINING PROTEIN"/>
    <property type="match status" value="1"/>
</dbReference>
<dbReference type="InterPro" id="IPR027417">
    <property type="entry name" value="P-loop_NTPase"/>
</dbReference>
<feature type="domain" description="Protein kinase" evidence="24">
    <location>
        <begin position="22"/>
        <end position="288"/>
    </location>
</feature>
<evidence type="ECO:0000256" key="7">
    <source>
        <dbReference type="ARBA" id="ARBA00022606"/>
    </source>
</evidence>
<dbReference type="GO" id="GO:0016459">
    <property type="term" value="C:myosin complex"/>
    <property type="evidence" value="ECO:0007669"/>
    <property type="project" value="UniProtKB-KW"/>
</dbReference>
<dbReference type="Gene3D" id="1.20.120.720">
    <property type="entry name" value="Myosin VI head, motor domain, U50 subdomain"/>
    <property type="match status" value="1"/>
</dbReference>
<dbReference type="InterPro" id="IPR011009">
    <property type="entry name" value="Kinase-like_dom_sf"/>
</dbReference>
<evidence type="ECO:0000256" key="14">
    <source>
        <dbReference type="ARBA" id="ARBA00023175"/>
    </source>
</evidence>
<evidence type="ECO:0000256" key="16">
    <source>
        <dbReference type="ARBA" id="ARBA00023212"/>
    </source>
</evidence>
<dbReference type="SMART" id="SM00242">
    <property type="entry name" value="MYSc"/>
    <property type="match status" value="1"/>
</dbReference>
<keyword evidence="10 21" id="KW-0547">Nucleotide-binding</keyword>
<reference evidence="26" key="1">
    <citation type="submission" date="2021-05" db="EMBL/GenBank/DDBJ databases">
        <authorList>
            <person name="Alioto T."/>
            <person name="Alioto T."/>
            <person name="Gomez Garrido J."/>
        </authorList>
    </citation>
    <scope>NUCLEOTIDE SEQUENCE</scope>
</reference>
<dbReference type="InterPro" id="IPR000719">
    <property type="entry name" value="Prot_kinase_dom"/>
</dbReference>
<protein>
    <recommendedName>
        <fullName evidence="4">non-specific serine/threonine protein kinase</fullName>
        <ecNumber evidence="4">2.7.11.1</ecNumber>
    </recommendedName>
</protein>
<evidence type="ECO:0000256" key="23">
    <source>
        <dbReference type="SAM" id="MobiDB-lite"/>
    </source>
</evidence>
<keyword evidence="9" id="KW-0677">Repeat</keyword>
<keyword evidence="15 21" id="KW-0009">Actin-binding</keyword>
<evidence type="ECO:0000256" key="6">
    <source>
        <dbReference type="ARBA" id="ARBA00022527"/>
    </source>
</evidence>
<evidence type="ECO:0000256" key="3">
    <source>
        <dbReference type="ARBA" id="ARBA00006998"/>
    </source>
</evidence>
<dbReference type="PANTHER" id="PTHR46256">
    <property type="entry name" value="AGAP011099-PA"/>
    <property type="match status" value="1"/>
</dbReference>
<dbReference type="GO" id="GO:0007601">
    <property type="term" value="P:visual perception"/>
    <property type="evidence" value="ECO:0007669"/>
    <property type="project" value="UniProtKB-KW"/>
</dbReference>
<feature type="region of interest" description="Actin-binding" evidence="21">
    <location>
        <begin position="926"/>
        <end position="948"/>
    </location>
</feature>
<feature type="compositionally biased region" description="Basic residues" evidence="23">
    <location>
        <begin position="1180"/>
        <end position="1197"/>
    </location>
</feature>
<evidence type="ECO:0000313" key="26">
    <source>
        <dbReference type="EMBL" id="CAG6785179.1"/>
    </source>
</evidence>
<dbReference type="GO" id="GO:0005737">
    <property type="term" value="C:cytoplasm"/>
    <property type="evidence" value="ECO:0007669"/>
    <property type="project" value="UniProtKB-ARBA"/>
</dbReference>
<evidence type="ECO:0000256" key="8">
    <source>
        <dbReference type="ARBA" id="ARBA00022679"/>
    </source>
</evidence>
<evidence type="ECO:0000256" key="2">
    <source>
        <dbReference type="ARBA" id="ARBA00004316"/>
    </source>
</evidence>
<dbReference type="InterPro" id="IPR036961">
    <property type="entry name" value="Kinesin_motor_dom_sf"/>
</dbReference>
<dbReference type="SUPFAM" id="SSF56112">
    <property type="entry name" value="Protein kinase-like (PK-like)"/>
    <property type="match status" value="1"/>
</dbReference>
<keyword evidence="6" id="KW-0723">Serine/threonine-protein kinase</keyword>
<evidence type="ECO:0000259" key="24">
    <source>
        <dbReference type="PROSITE" id="PS50011"/>
    </source>
</evidence>
<keyword evidence="8" id="KW-0808">Transferase</keyword>
<evidence type="ECO:0000256" key="1">
    <source>
        <dbReference type="ARBA" id="ARBA00004245"/>
    </source>
</evidence>
<dbReference type="GO" id="GO:0042995">
    <property type="term" value="C:cell projection"/>
    <property type="evidence" value="ECO:0007669"/>
    <property type="project" value="UniProtKB-SubCell"/>
</dbReference>
<feature type="region of interest" description="Disordered" evidence="23">
    <location>
        <begin position="881"/>
        <end position="911"/>
    </location>
</feature>
<keyword evidence="5" id="KW-0963">Cytoplasm</keyword>
<evidence type="ECO:0000256" key="10">
    <source>
        <dbReference type="ARBA" id="ARBA00022741"/>
    </source>
</evidence>
<keyword evidence="17" id="KW-0966">Cell projection</keyword>
<evidence type="ECO:0000256" key="21">
    <source>
        <dbReference type="PROSITE-ProRule" id="PRU00782"/>
    </source>
</evidence>
<evidence type="ECO:0000256" key="11">
    <source>
        <dbReference type="ARBA" id="ARBA00022777"/>
    </source>
</evidence>
<feature type="binding site" evidence="21">
    <location>
        <begin position="432"/>
        <end position="439"/>
    </location>
    <ligand>
        <name>ATP</name>
        <dbReference type="ChEBI" id="CHEBI:30616"/>
    </ligand>
</feature>
<evidence type="ECO:0000256" key="5">
    <source>
        <dbReference type="ARBA" id="ARBA00022490"/>
    </source>
</evidence>
<dbReference type="PROSITE" id="PS00107">
    <property type="entry name" value="PROTEIN_KINASE_ATP"/>
    <property type="match status" value="1"/>
</dbReference>
<dbReference type="GO" id="GO:0000146">
    <property type="term" value="F:microfilament motor activity"/>
    <property type="evidence" value="ECO:0007669"/>
    <property type="project" value="TreeGrafter"/>
</dbReference>